<keyword evidence="4 8" id="KW-1003">Cell membrane</keyword>
<reference evidence="10" key="2">
    <citation type="submission" date="2023-02" db="EMBL/GenBank/DDBJ databases">
        <authorList>
            <person name="Swenson N.G."/>
            <person name="Wegrzyn J.L."/>
            <person name="Mcevoy S.L."/>
        </authorList>
    </citation>
    <scope>NUCLEOTIDE SEQUENCE</scope>
    <source>
        <strain evidence="10">91603</strain>
        <tissue evidence="10">Leaf</tissue>
    </source>
</reference>
<dbReference type="PANTHER" id="PTHR32021:SF0">
    <property type="entry name" value="CASP-LIKE PROTEIN 5B2"/>
    <property type="match status" value="1"/>
</dbReference>
<organism evidence="10 11">
    <name type="scientific">Acer negundo</name>
    <name type="common">Box elder</name>
    <dbReference type="NCBI Taxonomy" id="4023"/>
    <lineage>
        <taxon>Eukaryota</taxon>
        <taxon>Viridiplantae</taxon>
        <taxon>Streptophyta</taxon>
        <taxon>Embryophyta</taxon>
        <taxon>Tracheophyta</taxon>
        <taxon>Spermatophyta</taxon>
        <taxon>Magnoliopsida</taxon>
        <taxon>eudicotyledons</taxon>
        <taxon>Gunneridae</taxon>
        <taxon>Pentapetalae</taxon>
        <taxon>rosids</taxon>
        <taxon>malvids</taxon>
        <taxon>Sapindales</taxon>
        <taxon>Sapindaceae</taxon>
        <taxon>Hippocastanoideae</taxon>
        <taxon>Acereae</taxon>
        <taxon>Acer</taxon>
    </lineage>
</organism>
<keyword evidence="6 8" id="KW-1133">Transmembrane helix</keyword>
<reference evidence="10" key="1">
    <citation type="journal article" date="2022" name="Plant J.">
        <title>Strategies of tolerance reflected in two North American maple genomes.</title>
        <authorList>
            <person name="McEvoy S.L."/>
            <person name="Sezen U.U."/>
            <person name="Trouern-Trend A."/>
            <person name="McMahon S.M."/>
            <person name="Schaberg P.G."/>
            <person name="Yang J."/>
            <person name="Wegrzyn J.L."/>
            <person name="Swenson N.G."/>
        </authorList>
    </citation>
    <scope>NUCLEOTIDE SEQUENCE</scope>
    <source>
        <strain evidence="10">91603</strain>
    </source>
</reference>
<evidence type="ECO:0000256" key="3">
    <source>
        <dbReference type="ARBA" id="ARBA00011489"/>
    </source>
</evidence>
<dbReference type="AlphaFoldDB" id="A0AAD5IT34"/>
<dbReference type="EMBL" id="JAJSOW010000103">
    <property type="protein sequence ID" value="KAI9175170.1"/>
    <property type="molecule type" value="Genomic_DNA"/>
</dbReference>
<dbReference type="Pfam" id="PF04535">
    <property type="entry name" value="CASP_dom"/>
    <property type="match status" value="1"/>
</dbReference>
<dbReference type="GO" id="GO:0005886">
    <property type="term" value="C:plasma membrane"/>
    <property type="evidence" value="ECO:0007669"/>
    <property type="project" value="UniProtKB-SubCell"/>
</dbReference>
<feature type="transmembrane region" description="Helical" evidence="8">
    <location>
        <begin position="83"/>
        <end position="113"/>
    </location>
</feature>
<evidence type="ECO:0000256" key="5">
    <source>
        <dbReference type="ARBA" id="ARBA00022692"/>
    </source>
</evidence>
<dbReference type="Proteomes" id="UP001064489">
    <property type="component" value="Chromosome 8"/>
</dbReference>
<evidence type="ECO:0000313" key="11">
    <source>
        <dbReference type="Proteomes" id="UP001064489"/>
    </source>
</evidence>
<comment type="caution">
    <text evidence="8">Lacks conserved residue(s) required for the propagation of feature annotation.</text>
</comment>
<protein>
    <recommendedName>
        <fullName evidence="8">CASP-like protein</fullName>
    </recommendedName>
</protein>
<feature type="domain" description="Casparian strip membrane protein" evidence="9">
    <location>
        <begin position="12"/>
        <end position="126"/>
    </location>
</feature>
<evidence type="ECO:0000256" key="7">
    <source>
        <dbReference type="ARBA" id="ARBA00023136"/>
    </source>
</evidence>
<evidence type="ECO:0000256" key="6">
    <source>
        <dbReference type="ARBA" id="ARBA00022989"/>
    </source>
</evidence>
<evidence type="ECO:0000313" key="10">
    <source>
        <dbReference type="EMBL" id="KAI9175170.1"/>
    </source>
</evidence>
<dbReference type="InterPro" id="IPR045009">
    <property type="entry name" value="CASPL-5"/>
</dbReference>
<dbReference type="PANTHER" id="PTHR32021">
    <property type="entry name" value="CASP-LIKE PROTEIN 5B3"/>
    <property type="match status" value="1"/>
</dbReference>
<keyword evidence="5 8" id="KW-0812">Transmembrane</keyword>
<dbReference type="InterPro" id="IPR006702">
    <property type="entry name" value="CASP_dom"/>
</dbReference>
<sequence length="135" mass="14561">MRESRGGPLTGSRGTVSGLVLSIGRCVFTAASVGLIVSSPGFSIYFSFCYFIASMGLQMLWSFGLACLDSYALSRKRDLRDPVLVGLLVVGDLVTAILSLAAVCSLAGVMVYFEKDRVLQATRLCKFSMQQVLYP</sequence>
<evidence type="ECO:0000256" key="1">
    <source>
        <dbReference type="ARBA" id="ARBA00004651"/>
    </source>
</evidence>
<evidence type="ECO:0000259" key="9">
    <source>
        <dbReference type="Pfam" id="PF04535"/>
    </source>
</evidence>
<evidence type="ECO:0000256" key="4">
    <source>
        <dbReference type="ARBA" id="ARBA00022475"/>
    </source>
</evidence>
<comment type="subcellular location">
    <subcellularLocation>
        <location evidence="1 8">Cell membrane</location>
        <topology evidence="1 8">Multi-pass membrane protein</topology>
    </subcellularLocation>
</comment>
<gene>
    <name evidence="10" type="ORF">LWI28_028479</name>
</gene>
<comment type="caution">
    <text evidence="10">The sequence shown here is derived from an EMBL/GenBank/DDBJ whole genome shotgun (WGS) entry which is preliminary data.</text>
</comment>
<comment type="similarity">
    <text evidence="2 8">Belongs to the Casparian strip membrane proteins (CASP) family.</text>
</comment>
<feature type="transmembrane region" description="Helical" evidence="8">
    <location>
        <begin position="44"/>
        <end position="63"/>
    </location>
</feature>
<accession>A0AAD5IT34</accession>
<feature type="transmembrane region" description="Helical" evidence="8">
    <location>
        <begin position="16"/>
        <end position="37"/>
    </location>
</feature>
<comment type="subunit">
    <text evidence="3 8">Homodimer and heterodimers.</text>
</comment>
<evidence type="ECO:0000256" key="8">
    <source>
        <dbReference type="RuleBase" id="RU361233"/>
    </source>
</evidence>
<evidence type="ECO:0000256" key="2">
    <source>
        <dbReference type="ARBA" id="ARBA00007651"/>
    </source>
</evidence>
<keyword evidence="7 8" id="KW-0472">Membrane</keyword>
<keyword evidence="11" id="KW-1185">Reference proteome</keyword>
<name>A0AAD5IT34_ACENE</name>
<proteinExistence type="inferred from homology"/>